<comment type="caution">
    <text evidence="3">The sequence shown here is derived from an EMBL/GenBank/DDBJ whole genome shotgun (WGS) entry which is preliminary data.</text>
</comment>
<evidence type="ECO:0000313" key="3">
    <source>
        <dbReference type="EMBL" id="OUM20634.1"/>
    </source>
</evidence>
<feature type="domain" description="VOC" evidence="2">
    <location>
        <begin position="5"/>
        <end position="131"/>
    </location>
</feature>
<gene>
    <name evidence="3" type="ORF">CBW42_07345</name>
</gene>
<protein>
    <recommendedName>
        <fullName evidence="2">VOC domain-containing protein</fullName>
    </recommendedName>
</protein>
<organism evidence="3 4">
    <name type="scientific">Butyricicoccus porcorum</name>
    <dbReference type="NCBI Taxonomy" id="1945634"/>
    <lineage>
        <taxon>Bacteria</taxon>
        <taxon>Bacillati</taxon>
        <taxon>Bacillota</taxon>
        <taxon>Clostridia</taxon>
        <taxon>Eubacteriales</taxon>
        <taxon>Butyricicoccaceae</taxon>
        <taxon>Butyricicoccus</taxon>
    </lineage>
</organism>
<dbReference type="SUPFAM" id="SSF54593">
    <property type="entry name" value="Glyoxalase/Bleomycin resistance protein/Dihydroxybiphenyl dioxygenase"/>
    <property type="match status" value="1"/>
</dbReference>
<sequence length="133" mass="14304">MKHQGLAHIAVLTEDMEKTIAFYELLGGTCTERASVQKPTGVNQLAMIDMGGFWMEAIQPGDGTPVTAQGGVLPHIAIEVTDLPAVAAELKAQGIDTFLTPEPVVLPELFGGLRNWFFTGPSGEQIELIEHFS</sequence>
<dbReference type="PANTHER" id="PTHR43048">
    <property type="entry name" value="METHYLMALONYL-COA EPIMERASE"/>
    <property type="match status" value="1"/>
</dbReference>
<evidence type="ECO:0000313" key="4">
    <source>
        <dbReference type="Proteomes" id="UP000194903"/>
    </source>
</evidence>
<proteinExistence type="predicted"/>
<reference evidence="3 4" key="1">
    <citation type="submission" date="2017-05" db="EMBL/GenBank/DDBJ databases">
        <title>Butyricicoccus porcorum sp. nov. a butyrate-producing bacterium from the swine intestinal tract.</title>
        <authorList>
            <person name="Trachsel J."/>
            <person name="Humphrey S."/>
            <person name="Allen H.K."/>
        </authorList>
    </citation>
    <scope>NUCLEOTIDE SEQUENCE [LARGE SCALE GENOMIC DNA]</scope>
    <source>
        <strain evidence="3">BB10</strain>
    </source>
</reference>
<dbReference type="InterPro" id="IPR051785">
    <property type="entry name" value="MMCE/EMCE_epimerase"/>
</dbReference>
<dbReference type="AlphaFoldDB" id="A0A252F4C5"/>
<dbReference type="PANTHER" id="PTHR43048:SF3">
    <property type="entry name" value="METHYLMALONYL-COA EPIMERASE, MITOCHONDRIAL"/>
    <property type="match status" value="1"/>
</dbReference>
<dbReference type="GO" id="GO:0046872">
    <property type="term" value="F:metal ion binding"/>
    <property type="evidence" value="ECO:0007669"/>
    <property type="project" value="UniProtKB-KW"/>
</dbReference>
<dbReference type="OrthoDB" id="9788468at2"/>
<dbReference type="Proteomes" id="UP000194903">
    <property type="component" value="Unassembled WGS sequence"/>
</dbReference>
<dbReference type="Gene3D" id="3.10.180.10">
    <property type="entry name" value="2,3-Dihydroxybiphenyl 1,2-Dioxygenase, domain 1"/>
    <property type="match status" value="1"/>
</dbReference>
<keyword evidence="4" id="KW-1185">Reference proteome</keyword>
<dbReference type="InterPro" id="IPR029068">
    <property type="entry name" value="Glyas_Bleomycin-R_OHBP_Dase"/>
</dbReference>
<dbReference type="InterPro" id="IPR037523">
    <property type="entry name" value="VOC_core"/>
</dbReference>
<keyword evidence="1" id="KW-0479">Metal-binding</keyword>
<dbReference type="RefSeq" id="WP_087019270.1">
    <property type="nucleotide sequence ID" value="NZ_CP178353.1"/>
</dbReference>
<accession>A0A252F4C5</accession>
<dbReference type="GO" id="GO:0004493">
    <property type="term" value="F:methylmalonyl-CoA epimerase activity"/>
    <property type="evidence" value="ECO:0007669"/>
    <property type="project" value="TreeGrafter"/>
</dbReference>
<dbReference type="GO" id="GO:0046491">
    <property type="term" value="P:L-methylmalonyl-CoA metabolic process"/>
    <property type="evidence" value="ECO:0007669"/>
    <property type="project" value="TreeGrafter"/>
</dbReference>
<dbReference type="PROSITE" id="PS51819">
    <property type="entry name" value="VOC"/>
    <property type="match status" value="1"/>
</dbReference>
<dbReference type="EMBL" id="NHOC01000005">
    <property type="protein sequence ID" value="OUM20634.1"/>
    <property type="molecule type" value="Genomic_DNA"/>
</dbReference>
<evidence type="ECO:0000256" key="1">
    <source>
        <dbReference type="ARBA" id="ARBA00022723"/>
    </source>
</evidence>
<dbReference type="Pfam" id="PF13669">
    <property type="entry name" value="Glyoxalase_4"/>
    <property type="match status" value="1"/>
</dbReference>
<evidence type="ECO:0000259" key="2">
    <source>
        <dbReference type="PROSITE" id="PS51819"/>
    </source>
</evidence>
<name>A0A252F4C5_9FIRM</name>